<dbReference type="PANTHER" id="PTHR10924:SF4">
    <property type="entry name" value="GH15861P"/>
    <property type="match status" value="1"/>
</dbReference>
<dbReference type="SUPFAM" id="SSF103473">
    <property type="entry name" value="MFS general substrate transporter"/>
    <property type="match status" value="2"/>
</dbReference>
<evidence type="ECO:0000313" key="7">
    <source>
        <dbReference type="Proteomes" id="UP000837857"/>
    </source>
</evidence>
<keyword evidence="7" id="KW-1185">Reference proteome</keyword>
<keyword evidence="2 5" id="KW-0812">Transmembrane</keyword>
<feature type="transmembrane region" description="Helical" evidence="5">
    <location>
        <begin position="218"/>
        <end position="240"/>
    </location>
</feature>
<dbReference type="EMBL" id="OW152814">
    <property type="protein sequence ID" value="CAH2049880.1"/>
    <property type="molecule type" value="Genomic_DNA"/>
</dbReference>
<dbReference type="Proteomes" id="UP000837857">
    <property type="component" value="Chromosome 2"/>
</dbReference>
<sequence>MAGLMDEKMHGLDNPAEPTPLMRDSDSSTRLDVAGSVMDGLAEDVDVAKYTVYKSRWLMLAFFVVYSASNSLQWTQYTIIQDVVVRYYGVASNVVSWTSIVYMITYVPLIFPASWLLDKTNFGVSKMSVSVDRQLTSGFSKMVNPIDVVPIDIYNISGSVKDGSTEDVSAIEYTVHKSRWVMLALFVVYSASNSLQWMQYTIIQDIVVGYYGVESTVVSWTSMVYMVTYVPLIFPASWLLDKTVAA</sequence>
<accession>A0ABN8I816</accession>
<evidence type="ECO:0000256" key="2">
    <source>
        <dbReference type="ARBA" id="ARBA00022692"/>
    </source>
</evidence>
<dbReference type="InterPro" id="IPR049680">
    <property type="entry name" value="FLVCR1-2_SLC49-like"/>
</dbReference>
<proteinExistence type="predicted"/>
<feature type="transmembrane region" description="Helical" evidence="5">
    <location>
        <begin position="94"/>
        <end position="117"/>
    </location>
</feature>
<feature type="non-terminal residue" evidence="6">
    <location>
        <position position="1"/>
    </location>
</feature>
<evidence type="ECO:0000313" key="6">
    <source>
        <dbReference type="EMBL" id="CAH2049880.1"/>
    </source>
</evidence>
<feature type="transmembrane region" description="Helical" evidence="5">
    <location>
        <begin position="57"/>
        <end position="74"/>
    </location>
</feature>
<comment type="subcellular location">
    <subcellularLocation>
        <location evidence="1">Membrane</location>
        <topology evidence="1">Multi-pass membrane protein</topology>
    </subcellularLocation>
</comment>
<keyword evidence="4 5" id="KW-0472">Membrane</keyword>
<reference evidence="6" key="1">
    <citation type="submission" date="2022-03" db="EMBL/GenBank/DDBJ databases">
        <authorList>
            <person name="Martin H S."/>
        </authorList>
    </citation>
    <scope>NUCLEOTIDE SEQUENCE</scope>
</reference>
<feature type="transmembrane region" description="Helical" evidence="5">
    <location>
        <begin position="180"/>
        <end position="198"/>
    </location>
</feature>
<protein>
    <submittedName>
        <fullName evidence="6">Uncharacterized protein</fullName>
    </submittedName>
</protein>
<evidence type="ECO:0000256" key="1">
    <source>
        <dbReference type="ARBA" id="ARBA00004141"/>
    </source>
</evidence>
<evidence type="ECO:0000256" key="3">
    <source>
        <dbReference type="ARBA" id="ARBA00022989"/>
    </source>
</evidence>
<organism evidence="6 7">
    <name type="scientific">Iphiclides podalirius</name>
    <name type="common">scarce swallowtail</name>
    <dbReference type="NCBI Taxonomy" id="110791"/>
    <lineage>
        <taxon>Eukaryota</taxon>
        <taxon>Metazoa</taxon>
        <taxon>Ecdysozoa</taxon>
        <taxon>Arthropoda</taxon>
        <taxon>Hexapoda</taxon>
        <taxon>Insecta</taxon>
        <taxon>Pterygota</taxon>
        <taxon>Neoptera</taxon>
        <taxon>Endopterygota</taxon>
        <taxon>Lepidoptera</taxon>
        <taxon>Glossata</taxon>
        <taxon>Ditrysia</taxon>
        <taxon>Papilionoidea</taxon>
        <taxon>Papilionidae</taxon>
        <taxon>Papilioninae</taxon>
        <taxon>Iphiclides</taxon>
    </lineage>
</organism>
<evidence type="ECO:0000256" key="5">
    <source>
        <dbReference type="SAM" id="Phobius"/>
    </source>
</evidence>
<dbReference type="PANTHER" id="PTHR10924">
    <property type="entry name" value="MAJOR FACILITATOR SUPERFAMILY PROTEIN-RELATED"/>
    <property type="match status" value="1"/>
</dbReference>
<keyword evidence="3 5" id="KW-1133">Transmembrane helix</keyword>
<name>A0ABN8I816_9NEOP</name>
<gene>
    <name evidence="6" type="ORF">IPOD504_LOCUS7068</name>
</gene>
<dbReference type="InterPro" id="IPR036259">
    <property type="entry name" value="MFS_trans_sf"/>
</dbReference>
<evidence type="ECO:0000256" key="4">
    <source>
        <dbReference type="ARBA" id="ARBA00023136"/>
    </source>
</evidence>